<feature type="transmembrane region" description="Helical" evidence="7">
    <location>
        <begin position="136"/>
        <end position="153"/>
    </location>
</feature>
<dbReference type="InterPro" id="IPR050366">
    <property type="entry name" value="BP-dependent_transpt_permease"/>
</dbReference>
<evidence type="ECO:0000313" key="9">
    <source>
        <dbReference type="EMBL" id="KNZ70370.1"/>
    </source>
</evidence>
<keyword evidence="2 7" id="KW-0813">Transport</keyword>
<dbReference type="PROSITE" id="PS50928">
    <property type="entry name" value="ABC_TM1"/>
    <property type="match status" value="1"/>
</dbReference>
<name>A0A0L6W4A5_9FIRM</name>
<dbReference type="InterPro" id="IPR000515">
    <property type="entry name" value="MetI-like"/>
</dbReference>
<evidence type="ECO:0000256" key="5">
    <source>
        <dbReference type="ARBA" id="ARBA00022989"/>
    </source>
</evidence>
<evidence type="ECO:0000256" key="2">
    <source>
        <dbReference type="ARBA" id="ARBA00022448"/>
    </source>
</evidence>
<keyword evidence="10" id="KW-1185">Reference proteome</keyword>
<proteinExistence type="inferred from homology"/>
<keyword evidence="6 7" id="KW-0472">Membrane</keyword>
<dbReference type="Pfam" id="PF00528">
    <property type="entry name" value="BPD_transp_1"/>
    <property type="match status" value="1"/>
</dbReference>
<keyword evidence="3" id="KW-1003">Cell membrane</keyword>
<sequence>MNFPCSSARRPVLMGVVLLMPIVILIILGPLFLPNPLEVNVENALQKPSLEHPLGTDVLGRDNLSRLCYGGRHSFFISLAALAGSLLCGVGMGFLSGWLEGWGREIIDRILEVVMCIPGIILALILVTFLGKGETSIVVALTVGGTVYMARMVRGLVRLNKGAGYILAAQVSGLPKWRIIGFHLLPNISGPIFGYAVVLAGVNIMAESGFSFLGLSVQPPEPSWGFMLYQSRNYLTTAPWLALAPGTAIFITVLGFNLLGDGLRGWFDPTRKCGAGVGGRTIGQCIFGRQGVKY</sequence>
<feature type="transmembrane region" description="Helical" evidence="7">
    <location>
        <begin position="75"/>
        <end position="98"/>
    </location>
</feature>
<evidence type="ECO:0000256" key="7">
    <source>
        <dbReference type="RuleBase" id="RU363032"/>
    </source>
</evidence>
<dbReference type="CDD" id="cd06261">
    <property type="entry name" value="TM_PBP2"/>
    <property type="match status" value="1"/>
</dbReference>
<reference evidence="10" key="1">
    <citation type="submission" date="2015-07" db="EMBL/GenBank/DDBJ databases">
        <title>Complete Genome of Thermincola ferriacetica strain Z-0001T.</title>
        <authorList>
            <person name="Lusk B."/>
            <person name="Badalamenti J.P."/>
            <person name="Parameswaran P."/>
            <person name="Bond D.R."/>
            <person name="Torres C.I."/>
        </authorList>
    </citation>
    <scope>NUCLEOTIDE SEQUENCE [LARGE SCALE GENOMIC DNA]</scope>
    <source>
        <strain evidence="10">Z-0001</strain>
    </source>
</reference>
<comment type="subcellular location">
    <subcellularLocation>
        <location evidence="1 7">Cell membrane</location>
        <topology evidence="1 7">Multi-pass membrane protein</topology>
    </subcellularLocation>
</comment>
<evidence type="ECO:0000256" key="4">
    <source>
        <dbReference type="ARBA" id="ARBA00022692"/>
    </source>
</evidence>
<feature type="domain" description="ABC transmembrane type-1" evidence="8">
    <location>
        <begin position="71"/>
        <end position="260"/>
    </location>
</feature>
<evidence type="ECO:0000256" key="6">
    <source>
        <dbReference type="ARBA" id="ARBA00023136"/>
    </source>
</evidence>
<dbReference type="Gene3D" id="1.10.3720.10">
    <property type="entry name" value="MetI-like"/>
    <property type="match status" value="1"/>
</dbReference>
<dbReference type="AlphaFoldDB" id="A0A0L6W4A5"/>
<feature type="transmembrane region" description="Helical" evidence="7">
    <location>
        <begin position="237"/>
        <end position="259"/>
    </location>
</feature>
<dbReference type="Proteomes" id="UP000037175">
    <property type="component" value="Unassembled WGS sequence"/>
</dbReference>
<protein>
    <submittedName>
        <fullName evidence="9">Binding-protein-dependent transport system inner membrane protein</fullName>
    </submittedName>
</protein>
<dbReference type="RefSeq" id="WP_052217079.1">
    <property type="nucleotide sequence ID" value="NZ_LGTE01000004.1"/>
</dbReference>
<evidence type="ECO:0000313" key="10">
    <source>
        <dbReference type="Proteomes" id="UP000037175"/>
    </source>
</evidence>
<comment type="similarity">
    <text evidence="7">Belongs to the binding-protein-dependent transport system permease family.</text>
</comment>
<gene>
    <name evidence="9" type="ORF">Tfer_0932</name>
</gene>
<comment type="caution">
    <text evidence="9">The sequence shown here is derived from an EMBL/GenBank/DDBJ whole genome shotgun (WGS) entry which is preliminary data.</text>
</comment>
<keyword evidence="4 7" id="KW-0812">Transmembrane</keyword>
<dbReference type="GO" id="GO:0005886">
    <property type="term" value="C:plasma membrane"/>
    <property type="evidence" value="ECO:0007669"/>
    <property type="project" value="UniProtKB-SubCell"/>
</dbReference>
<organism evidence="9 10">
    <name type="scientific">Thermincola ferriacetica</name>
    <dbReference type="NCBI Taxonomy" id="281456"/>
    <lineage>
        <taxon>Bacteria</taxon>
        <taxon>Bacillati</taxon>
        <taxon>Bacillota</taxon>
        <taxon>Clostridia</taxon>
        <taxon>Eubacteriales</taxon>
        <taxon>Thermincolaceae</taxon>
        <taxon>Thermincola</taxon>
    </lineage>
</organism>
<dbReference type="SUPFAM" id="SSF161098">
    <property type="entry name" value="MetI-like"/>
    <property type="match status" value="1"/>
</dbReference>
<dbReference type="GO" id="GO:0055085">
    <property type="term" value="P:transmembrane transport"/>
    <property type="evidence" value="ECO:0007669"/>
    <property type="project" value="InterPro"/>
</dbReference>
<dbReference type="InterPro" id="IPR035906">
    <property type="entry name" value="MetI-like_sf"/>
</dbReference>
<dbReference type="PANTHER" id="PTHR43386:SF25">
    <property type="entry name" value="PEPTIDE ABC TRANSPORTER PERMEASE PROTEIN"/>
    <property type="match status" value="1"/>
</dbReference>
<feature type="transmembrane region" description="Helical" evidence="7">
    <location>
        <begin position="110"/>
        <end position="130"/>
    </location>
</feature>
<evidence type="ECO:0000256" key="3">
    <source>
        <dbReference type="ARBA" id="ARBA00022475"/>
    </source>
</evidence>
<dbReference type="EMBL" id="LGTE01000004">
    <property type="protein sequence ID" value="KNZ70370.1"/>
    <property type="molecule type" value="Genomic_DNA"/>
</dbReference>
<evidence type="ECO:0000259" key="8">
    <source>
        <dbReference type="PROSITE" id="PS50928"/>
    </source>
</evidence>
<feature type="transmembrane region" description="Helical" evidence="7">
    <location>
        <begin position="12"/>
        <end position="33"/>
    </location>
</feature>
<keyword evidence="5 7" id="KW-1133">Transmembrane helix</keyword>
<feature type="transmembrane region" description="Helical" evidence="7">
    <location>
        <begin position="192"/>
        <end position="217"/>
    </location>
</feature>
<evidence type="ECO:0000256" key="1">
    <source>
        <dbReference type="ARBA" id="ARBA00004651"/>
    </source>
</evidence>
<dbReference type="PANTHER" id="PTHR43386">
    <property type="entry name" value="OLIGOPEPTIDE TRANSPORT SYSTEM PERMEASE PROTEIN APPC"/>
    <property type="match status" value="1"/>
</dbReference>
<accession>A0A0L6W4A5</accession>